<evidence type="ECO:0000313" key="4">
    <source>
        <dbReference type="Proteomes" id="UP000276542"/>
    </source>
</evidence>
<dbReference type="GO" id="GO:0003677">
    <property type="term" value="F:DNA binding"/>
    <property type="evidence" value="ECO:0007669"/>
    <property type="project" value="InterPro"/>
</dbReference>
<proteinExistence type="predicted"/>
<dbReference type="Gene3D" id="1.10.260.40">
    <property type="entry name" value="lambda repressor-like DNA-binding domains"/>
    <property type="match status" value="1"/>
</dbReference>
<gene>
    <name evidence="3" type="ORF">D4739_03590</name>
</gene>
<feature type="domain" description="HTH cro/C1-type" evidence="2">
    <location>
        <begin position="42"/>
        <end position="99"/>
    </location>
</feature>
<dbReference type="Pfam" id="PF13560">
    <property type="entry name" value="HTH_31"/>
    <property type="match status" value="1"/>
</dbReference>
<dbReference type="CDD" id="cd00093">
    <property type="entry name" value="HTH_XRE"/>
    <property type="match status" value="1"/>
</dbReference>
<dbReference type="Proteomes" id="UP000276542">
    <property type="component" value="Unassembled WGS sequence"/>
</dbReference>
<accession>A0A3A5HBI1</accession>
<organism evidence="3 4">
    <name type="scientific">Nocardioides cavernaquae</name>
    <dbReference type="NCBI Taxonomy" id="2321396"/>
    <lineage>
        <taxon>Bacteria</taxon>
        <taxon>Bacillati</taxon>
        <taxon>Actinomycetota</taxon>
        <taxon>Actinomycetes</taxon>
        <taxon>Propionibacteriales</taxon>
        <taxon>Nocardioidaceae</taxon>
        <taxon>Nocardioides</taxon>
    </lineage>
</organism>
<dbReference type="OrthoDB" id="134501at2"/>
<evidence type="ECO:0000259" key="2">
    <source>
        <dbReference type="PROSITE" id="PS50943"/>
    </source>
</evidence>
<evidence type="ECO:0000256" key="1">
    <source>
        <dbReference type="SAM" id="MobiDB-lite"/>
    </source>
</evidence>
<name>A0A3A5HBI1_9ACTN</name>
<protein>
    <submittedName>
        <fullName evidence="3">XRE family transcriptional regulator</fullName>
    </submittedName>
</protein>
<reference evidence="4" key="1">
    <citation type="submission" date="2018-09" db="EMBL/GenBank/DDBJ databases">
        <authorList>
            <person name="Zhu H."/>
        </authorList>
    </citation>
    <scope>NUCLEOTIDE SEQUENCE [LARGE SCALE GENOMIC DNA]</scope>
    <source>
        <strain evidence="4">K1W22B-1</strain>
    </source>
</reference>
<evidence type="ECO:0000313" key="3">
    <source>
        <dbReference type="EMBL" id="RJS45390.1"/>
    </source>
</evidence>
<dbReference type="InterPro" id="IPR010982">
    <property type="entry name" value="Lambda_DNA-bd_dom_sf"/>
</dbReference>
<keyword evidence="4" id="KW-1185">Reference proteome</keyword>
<dbReference type="InterPro" id="IPR001387">
    <property type="entry name" value="Cro/C1-type_HTH"/>
</dbReference>
<dbReference type="SUPFAM" id="SSF47413">
    <property type="entry name" value="lambda repressor-like DNA-binding domains"/>
    <property type="match status" value="1"/>
</dbReference>
<dbReference type="AlphaFoldDB" id="A0A3A5HBI1"/>
<comment type="caution">
    <text evidence="3">The sequence shown here is derived from an EMBL/GenBank/DDBJ whole genome shotgun (WGS) entry which is preliminary data.</text>
</comment>
<dbReference type="SMART" id="SM00530">
    <property type="entry name" value="HTH_XRE"/>
    <property type="match status" value="1"/>
</dbReference>
<dbReference type="PROSITE" id="PS50943">
    <property type="entry name" value="HTH_CROC1"/>
    <property type="match status" value="1"/>
</dbReference>
<dbReference type="EMBL" id="QYRP01000002">
    <property type="protein sequence ID" value="RJS45390.1"/>
    <property type="molecule type" value="Genomic_DNA"/>
</dbReference>
<feature type="region of interest" description="Disordered" evidence="1">
    <location>
        <begin position="106"/>
        <end position="135"/>
    </location>
</feature>
<sequence length="135" mass="14704">MIPNRRGRSPARNPPILAGELPYLCRAEGCRVQTADDFSLALTALRRRAGLTVREVSRRTGIPSGTLGGYFSGRHLPSLTQPRVLADLLSVLGVGDEEFPTWRDQLARVRRRPGPRPRVSPDQPAEPGADESPGA</sequence>